<reference evidence="1" key="1">
    <citation type="submission" date="2018-05" db="EMBL/GenBank/DDBJ databases">
        <authorList>
            <person name="Lanie J.A."/>
            <person name="Ng W.-L."/>
            <person name="Kazmierczak K.M."/>
            <person name="Andrzejewski T.M."/>
            <person name="Davidsen T.M."/>
            <person name="Wayne K.J."/>
            <person name="Tettelin H."/>
            <person name="Glass J.I."/>
            <person name="Rusch D."/>
            <person name="Podicherti R."/>
            <person name="Tsui H.-C.T."/>
            <person name="Winkler M.E."/>
        </authorList>
    </citation>
    <scope>NUCLEOTIDE SEQUENCE</scope>
</reference>
<name>A0A382AIY3_9ZZZZ</name>
<feature type="non-terminal residue" evidence="1">
    <location>
        <position position="53"/>
    </location>
</feature>
<organism evidence="1">
    <name type="scientific">marine metagenome</name>
    <dbReference type="NCBI Taxonomy" id="408172"/>
    <lineage>
        <taxon>unclassified sequences</taxon>
        <taxon>metagenomes</taxon>
        <taxon>ecological metagenomes</taxon>
    </lineage>
</organism>
<dbReference type="AlphaFoldDB" id="A0A382AIY3"/>
<proteinExistence type="predicted"/>
<gene>
    <name evidence="1" type="ORF">METZ01_LOCUS154292</name>
</gene>
<accession>A0A382AIY3</accession>
<dbReference type="EMBL" id="UINC01025592">
    <property type="protein sequence ID" value="SVB01438.1"/>
    <property type="molecule type" value="Genomic_DNA"/>
</dbReference>
<sequence length="53" mass="6142">MLMNDFYDTLETRDPALREEQQFDELNKQLQNARDHAPAYTSILADVDLATVN</sequence>
<protein>
    <submittedName>
        <fullName evidence="1">Uncharacterized protein</fullName>
    </submittedName>
</protein>
<evidence type="ECO:0000313" key="1">
    <source>
        <dbReference type="EMBL" id="SVB01438.1"/>
    </source>
</evidence>